<evidence type="ECO:0000313" key="5">
    <source>
        <dbReference type="Proteomes" id="UP001446032"/>
    </source>
</evidence>
<evidence type="ECO:0000256" key="2">
    <source>
        <dbReference type="ARBA" id="ARBA00023239"/>
    </source>
</evidence>
<dbReference type="EC" id="4.3.3.7" evidence="4"/>
<evidence type="ECO:0000313" key="4">
    <source>
        <dbReference type="EMBL" id="MEQ2357276.1"/>
    </source>
</evidence>
<dbReference type="EC" id="4.2.1.41" evidence="4"/>
<sequence length="296" mass="32281">MGFVPRGIIPPIITPLTDDGEVNYPVLRQMVNHLIDNGVHGLFPLGTTGEFYAFDDDTYRKILETVKDETRGRVPVYGGANHITTRGVIRLVKICEEVGVDAVSVLTPMFVSQTQDELYAYYKEIAESTSLPIILYNNKPKTNVTITPATVAKLAEIDNIVAVKDSTGDMTNAAEYIRLTRDNDNFHVLMGRDTLIHAALCYGATGAIASCANVAPRIAADIYDKFMEGDLKGSLDAQFELAPLRIACGMGTFPAVIKEGLVQQGIPVGKCLAPIGELTPEEKEKLHQVLVDMKLV</sequence>
<dbReference type="PANTHER" id="PTHR12128">
    <property type="entry name" value="DIHYDRODIPICOLINATE SYNTHASE"/>
    <property type="match status" value="1"/>
</dbReference>
<evidence type="ECO:0000256" key="1">
    <source>
        <dbReference type="ARBA" id="ARBA00007592"/>
    </source>
</evidence>
<dbReference type="InterPro" id="IPR002220">
    <property type="entry name" value="DapA-like"/>
</dbReference>
<dbReference type="GO" id="GO:0008747">
    <property type="term" value="F:N-acetylneuraminate lyase activity"/>
    <property type="evidence" value="ECO:0007669"/>
    <property type="project" value="UniProtKB-EC"/>
</dbReference>
<gene>
    <name evidence="4" type="ORF">WMO75_02780</name>
</gene>
<comment type="similarity">
    <text evidence="1 3">Belongs to the DapA family.</text>
</comment>
<dbReference type="EMBL" id="JBBMEI010000005">
    <property type="protein sequence ID" value="MEQ2357276.1"/>
    <property type="molecule type" value="Genomic_DNA"/>
</dbReference>
<dbReference type="Gene3D" id="3.20.20.70">
    <property type="entry name" value="Aldolase class I"/>
    <property type="match status" value="1"/>
</dbReference>
<reference evidence="4 5" key="1">
    <citation type="submission" date="2024-03" db="EMBL/GenBank/DDBJ databases">
        <title>Human intestinal bacterial collection.</title>
        <authorList>
            <person name="Pauvert C."/>
            <person name="Hitch T.C.A."/>
            <person name="Clavel T."/>
        </authorList>
    </citation>
    <scope>NUCLEOTIDE SEQUENCE [LARGE SCALE GENOMIC DNA]</scope>
    <source>
        <strain evidence="4 5">CLA-AA-H95</strain>
    </source>
</reference>
<keyword evidence="5" id="KW-1185">Reference proteome</keyword>
<dbReference type="Pfam" id="PF00701">
    <property type="entry name" value="DHDPS"/>
    <property type="match status" value="1"/>
</dbReference>
<dbReference type="RefSeq" id="WP_022215738.1">
    <property type="nucleotide sequence ID" value="NZ_JBBMEI010000005.1"/>
</dbReference>
<proteinExistence type="inferred from homology"/>
<comment type="caution">
    <text evidence="4">The sequence shown here is derived from an EMBL/GenBank/DDBJ whole genome shotgun (WGS) entry which is preliminary data.</text>
</comment>
<dbReference type="InterPro" id="IPR013785">
    <property type="entry name" value="Aldolase_TIM"/>
</dbReference>
<dbReference type="EC" id="4.1.3.3" evidence="4"/>
<dbReference type="SUPFAM" id="SSF51569">
    <property type="entry name" value="Aldolase"/>
    <property type="match status" value="1"/>
</dbReference>
<name>A0ABV1AH43_9FIRM</name>
<dbReference type="GO" id="GO:0047448">
    <property type="term" value="F:5-dehydro-4-deoxyglucarate dehydratase activity"/>
    <property type="evidence" value="ECO:0007669"/>
    <property type="project" value="UniProtKB-EC"/>
</dbReference>
<protein>
    <submittedName>
        <fullName evidence="4">Dihydrodipicolinate synthase family protein</fullName>
        <ecNumber evidence="4">4.1.3.3</ecNumber>
        <ecNumber evidence="4">4.2.1.41</ecNumber>
        <ecNumber evidence="4">4.3.3.7</ecNumber>
    </submittedName>
</protein>
<evidence type="ECO:0000256" key="3">
    <source>
        <dbReference type="PIRNR" id="PIRNR001365"/>
    </source>
</evidence>
<dbReference type="CDD" id="cd00408">
    <property type="entry name" value="DHDPS-like"/>
    <property type="match status" value="1"/>
</dbReference>
<keyword evidence="2 3" id="KW-0456">Lyase</keyword>
<organism evidence="4 5">
    <name type="scientific">Blautia intestinihominis</name>
    <dbReference type="NCBI Taxonomy" id="3133152"/>
    <lineage>
        <taxon>Bacteria</taxon>
        <taxon>Bacillati</taxon>
        <taxon>Bacillota</taxon>
        <taxon>Clostridia</taxon>
        <taxon>Lachnospirales</taxon>
        <taxon>Lachnospiraceae</taxon>
        <taxon>Blautia</taxon>
    </lineage>
</organism>
<dbReference type="PIRSF" id="PIRSF001365">
    <property type="entry name" value="DHDPS"/>
    <property type="match status" value="1"/>
</dbReference>
<dbReference type="SMART" id="SM01130">
    <property type="entry name" value="DHDPS"/>
    <property type="match status" value="1"/>
</dbReference>
<dbReference type="PRINTS" id="PR00146">
    <property type="entry name" value="DHPICSNTHASE"/>
</dbReference>
<dbReference type="PANTHER" id="PTHR12128:SF66">
    <property type="entry name" value="4-HYDROXY-2-OXOGLUTARATE ALDOLASE, MITOCHONDRIAL"/>
    <property type="match status" value="1"/>
</dbReference>
<dbReference type="GO" id="GO:0008840">
    <property type="term" value="F:4-hydroxy-tetrahydrodipicolinate synthase activity"/>
    <property type="evidence" value="ECO:0007669"/>
    <property type="project" value="UniProtKB-EC"/>
</dbReference>
<accession>A0ABV1AH43</accession>
<dbReference type="Proteomes" id="UP001446032">
    <property type="component" value="Unassembled WGS sequence"/>
</dbReference>